<evidence type="ECO:0000256" key="5">
    <source>
        <dbReference type="ARBA" id="ARBA00023136"/>
    </source>
</evidence>
<comment type="subcellular location">
    <subcellularLocation>
        <location evidence="1">Membrane</location>
        <topology evidence="1">Multi-pass membrane protein</topology>
    </subcellularLocation>
</comment>
<evidence type="ECO:0000256" key="6">
    <source>
        <dbReference type="SAM" id="Phobius"/>
    </source>
</evidence>
<dbReference type="InterPro" id="IPR050930">
    <property type="entry name" value="MFS_Vesicular_Transporter"/>
</dbReference>
<sequence>MGIARLPIISMWLASFIMSVTIGVYNPVIPLLQADLNFTYAQVGLMTTAMIFSYAALQLPSSHVREQIGSKRLIILGLLAMTVSTFLLGFITNISQAYALRFIAGMGMAGVFIPAMNTIIHLLRERGKGFAIGMYGMAQAVGFIFVSLLAPILSVELGWRVSTMMISSIGFIAIPLIWISFAQEPDEVVTKESTKETYRSLLKSREAWALAIGHFIRFGLIVAVTTWIPTFLFEVRGFTIILAGIAAAIINITSLIATPVGGVVSDKARNKSSVAITNFIILGPVIFLVAFVDTVLATWIGIIGVGFLLFFYFAPMYALASDLFPKISGISTSYQNMWGSIGAMVLPSVFGILRDSTGTFDASWALMGILSLAGAGIFLAFLRTPNLPSSVTKK</sequence>
<feature type="transmembrane region" description="Helical" evidence="6">
    <location>
        <begin position="159"/>
        <end position="181"/>
    </location>
</feature>
<name>B3T571_9ZZZZ</name>
<dbReference type="GO" id="GO:0022857">
    <property type="term" value="F:transmembrane transporter activity"/>
    <property type="evidence" value="ECO:0007669"/>
    <property type="project" value="InterPro"/>
</dbReference>
<feature type="transmembrane region" description="Helical" evidence="6">
    <location>
        <begin position="364"/>
        <end position="384"/>
    </location>
</feature>
<evidence type="ECO:0000259" key="7">
    <source>
        <dbReference type="PROSITE" id="PS50850"/>
    </source>
</evidence>
<dbReference type="GO" id="GO:0016020">
    <property type="term" value="C:membrane"/>
    <property type="evidence" value="ECO:0007669"/>
    <property type="project" value="UniProtKB-SubCell"/>
</dbReference>
<dbReference type="AlphaFoldDB" id="B3T571"/>
<proteinExistence type="predicted"/>
<evidence type="ECO:0000256" key="1">
    <source>
        <dbReference type="ARBA" id="ARBA00004141"/>
    </source>
</evidence>
<feature type="transmembrane region" description="Helical" evidence="6">
    <location>
        <begin position="132"/>
        <end position="153"/>
    </location>
</feature>
<evidence type="ECO:0000313" key="8">
    <source>
        <dbReference type="EMBL" id="ABZ07730.1"/>
    </source>
</evidence>
<feature type="transmembrane region" description="Helical" evidence="6">
    <location>
        <begin position="73"/>
        <end position="92"/>
    </location>
</feature>
<keyword evidence="4 6" id="KW-1133">Transmembrane helix</keyword>
<feature type="transmembrane region" description="Helical" evidence="6">
    <location>
        <begin position="332"/>
        <end position="352"/>
    </location>
</feature>
<dbReference type="InterPro" id="IPR020846">
    <property type="entry name" value="MFS_dom"/>
</dbReference>
<evidence type="ECO:0000256" key="2">
    <source>
        <dbReference type="ARBA" id="ARBA00022448"/>
    </source>
</evidence>
<feature type="transmembrane region" description="Helical" evidence="6">
    <location>
        <begin position="274"/>
        <end position="292"/>
    </location>
</feature>
<feature type="transmembrane region" description="Helical" evidence="6">
    <location>
        <begin position="38"/>
        <end position="57"/>
    </location>
</feature>
<dbReference type="SUPFAM" id="SSF103473">
    <property type="entry name" value="MFS general substrate transporter"/>
    <property type="match status" value="1"/>
</dbReference>
<keyword evidence="2" id="KW-0813">Transport</keyword>
<dbReference type="InterPro" id="IPR036259">
    <property type="entry name" value="MFS_trans_sf"/>
</dbReference>
<feature type="transmembrane region" description="Helical" evidence="6">
    <location>
        <begin position="298"/>
        <end position="320"/>
    </location>
</feature>
<feature type="domain" description="Major facilitator superfamily (MFS) profile" evidence="7">
    <location>
        <begin position="7"/>
        <end position="388"/>
    </location>
</feature>
<keyword evidence="5 6" id="KW-0472">Membrane</keyword>
<protein>
    <recommendedName>
        <fullName evidence="7">Major facilitator superfamily (MFS) profile domain-containing protein</fullName>
    </recommendedName>
</protein>
<accession>B3T571</accession>
<dbReference type="PROSITE" id="PS50850">
    <property type="entry name" value="MFS"/>
    <property type="match status" value="1"/>
</dbReference>
<feature type="transmembrane region" description="Helical" evidence="6">
    <location>
        <begin position="12"/>
        <end position="32"/>
    </location>
</feature>
<feature type="transmembrane region" description="Helical" evidence="6">
    <location>
        <begin position="207"/>
        <end position="228"/>
    </location>
</feature>
<dbReference type="PANTHER" id="PTHR23506">
    <property type="entry name" value="GH10249P"/>
    <property type="match status" value="1"/>
</dbReference>
<reference evidence="8" key="1">
    <citation type="journal article" date="2008" name="ISME J.">
        <title>Genomic patterns of recombination, clonal divergence and environment in marine microbial populations.</title>
        <authorList>
            <person name="Konstantinidis K.T."/>
            <person name="Delong E.F."/>
        </authorList>
    </citation>
    <scope>NUCLEOTIDE SEQUENCE</scope>
</reference>
<dbReference type="Gene3D" id="1.20.1250.20">
    <property type="entry name" value="MFS general substrate transporter like domains"/>
    <property type="match status" value="2"/>
</dbReference>
<organism evidence="8">
    <name type="scientific">uncultured marine microorganism HF4000_ANIW141A21</name>
    <dbReference type="NCBI Taxonomy" id="455535"/>
    <lineage>
        <taxon>unclassified sequences</taxon>
        <taxon>environmental samples</taxon>
    </lineage>
</organism>
<evidence type="ECO:0000256" key="4">
    <source>
        <dbReference type="ARBA" id="ARBA00022989"/>
    </source>
</evidence>
<dbReference type="Pfam" id="PF07690">
    <property type="entry name" value="MFS_1"/>
    <property type="match status" value="1"/>
</dbReference>
<feature type="transmembrane region" description="Helical" evidence="6">
    <location>
        <begin position="98"/>
        <end position="120"/>
    </location>
</feature>
<evidence type="ECO:0000256" key="3">
    <source>
        <dbReference type="ARBA" id="ARBA00022692"/>
    </source>
</evidence>
<dbReference type="EMBL" id="EU016608">
    <property type="protein sequence ID" value="ABZ07730.1"/>
    <property type="molecule type" value="Genomic_DNA"/>
</dbReference>
<keyword evidence="3 6" id="KW-0812">Transmembrane</keyword>
<gene>
    <name evidence="8" type="ORF">ALOHA_HF4000ANIW141A21ctg1g14</name>
</gene>
<feature type="transmembrane region" description="Helical" evidence="6">
    <location>
        <begin position="240"/>
        <end position="262"/>
    </location>
</feature>
<dbReference type="InterPro" id="IPR011701">
    <property type="entry name" value="MFS"/>
</dbReference>
<dbReference type="PANTHER" id="PTHR23506:SF23">
    <property type="entry name" value="GH10249P"/>
    <property type="match status" value="1"/>
</dbReference>